<protein>
    <submittedName>
        <fullName evidence="1">Uncharacterized protein</fullName>
    </submittedName>
</protein>
<reference evidence="1" key="1">
    <citation type="submission" date="2016-03" db="EMBL/GenBank/DDBJ databases">
        <title>Mechanisms controlling the formation of the plant cell surface in tip-growing cells are functionally conserved among land plants.</title>
        <authorList>
            <person name="Honkanen S."/>
            <person name="Jones V.A."/>
            <person name="Morieri G."/>
            <person name="Champion C."/>
            <person name="Hetherington A.J."/>
            <person name="Kelly S."/>
            <person name="Saint-Marcoux D."/>
            <person name="Proust H."/>
            <person name="Prescott H."/>
            <person name="Dolan L."/>
        </authorList>
    </citation>
    <scope>NUCLEOTIDE SEQUENCE [LARGE SCALE GENOMIC DNA]</scope>
    <source>
        <tissue evidence="1">Whole gametophyte</tissue>
    </source>
</reference>
<comment type="caution">
    <text evidence="1">The sequence shown here is derived from an EMBL/GenBank/DDBJ whole genome shotgun (WGS) entry which is preliminary data.</text>
</comment>
<accession>A0A176WRN8</accession>
<gene>
    <name evidence="1" type="ORF">AXG93_651s1010</name>
</gene>
<proteinExistence type="predicted"/>
<dbReference type="EMBL" id="LVLJ01000073">
    <property type="protein sequence ID" value="OAE35787.1"/>
    <property type="molecule type" value="Genomic_DNA"/>
</dbReference>
<dbReference type="Proteomes" id="UP000077202">
    <property type="component" value="Unassembled WGS sequence"/>
</dbReference>
<keyword evidence="2" id="KW-1185">Reference proteome</keyword>
<sequence>MLTGVAIPPNAFKGKYWVCQRHGFGWGRCSTGSWGLINSCVALVSVISPVHCELGVYSLVISMSKWGPEEFTEFLVCYNIFNTATAEYEVDGTIDVMTRISVSPSPSYVGNVPEFYNDEYEVDGTIDAMTRIFVSPAPSYDSGGLQEADEPKALQPLSFALYPYAKLSTYTLSLNPFFLVGLTSAVGRAFDTPVCNCLWKQRGKDVNTTNAEMIYIKYDENPTPSVPSIVNCTFPTAVAEDGNGGVLKLAVNIQSTGTVTADVFYESKGAVWSFNDTLEIF</sequence>
<organism evidence="1 2">
    <name type="scientific">Marchantia polymorpha subsp. ruderalis</name>
    <dbReference type="NCBI Taxonomy" id="1480154"/>
    <lineage>
        <taxon>Eukaryota</taxon>
        <taxon>Viridiplantae</taxon>
        <taxon>Streptophyta</taxon>
        <taxon>Embryophyta</taxon>
        <taxon>Marchantiophyta</taxon>
        <taxon>Marchantiopsida</taxon>
        <taxon>Marchantiidae</taxon>
        <taxon>Marchantiales</taxon>
        <taxon>Marchantiaceae</taxon>
        <taxon>Marchantia</taxon>
    </lineage>
</organism>
<evidence type="ECO:0000313" key="2">
    <source>
        <dbReference type="Proteomes" id="UP000077202"/>
    </source>
</evidence>
<name>A0A176WRN8_MARPO</name>
<dbReference type="AlphaFoldDB" id="A0A176WRN8"/>
<evidence type="ECO:0000313" key="1">
    <source>
        <dbReference type="EMBL" id="OAE35787.1"/>
    </source>
</evidence>